<dbReference type="PANTHER" id="PTHR33768">
    <property type="entry name" value="MIP11318P"/>
    <property type="match status" value="1"/>
</dbReference>
<protein>
    <submittedName>
        <fullName evidence="3">Uncharacterized protein LOC112050884</fullName>
    </submittedName>
</protein>
<dbReference type="InterPro" id="IPR038792">
    <property type="entry name" value="CFAP97D1/2"/>
</dbReference>
<dbReference type="RefSeq" id="XP_023945052.1">
    <property type="nucleotide sequence ID" value="XM_024089284.2"/>
</dbReference>
<dbReference type="GeneID" id="112050884"/>
<dbReference type="OrthoDB" id="2163395at2759"/>
<evidence type="ECO:0000313" key="2">
    <source>
        <dbReference type="Proteomes" id="UP001652582"/>
    </source>
</evidence>
<dbReference type="KEGG" id="bany:112050884"/>
<evidence type="ECO:0000256" key="1">
    <source>
        <dbReference type="ARBA" id="ARBA00008315"/>
    </source>
</evidence>
<dbReference type="Pfam" id="PF13879">
    <property type="entry name" value="Hmw_CFAP97"/>
    <property type="match status" value="1"/>
</dbReference>
<proteinExistence type="inferred from homology"/>
<reference evidence="3" key="1">
    <citation type="submission" date="2025-08" db="UniProtKB">
        <authorList>
            <consortium name="RefSeq"/>
        </authorList>
    </citation>
    <scope>IDENTIFICATION</scope>
</reference>
<evidence type="ECO:0000313" key="3">
    <source>
        <dbReference type="RefSeq" id="XP_023945052.1"/>
    </source>
</evidence>
<keyword evidence="2" id="KW-1185">Reference proteome</keyword>
<gene>
    <name evidence="3" type="primary">LOC112050884</name>
</gene>
<accession>A0A6J1NJ59</accession>
<dbReference type="InterPro" id="IPR029488">
    <property type="entry name" value="Hmw/CFAP97"/>
</dbReference>
<dbReference type="Proteomes" id="UP001652582">
    <property type="component" value="Chromosome 3"/>
</dbReference>
<name>A0A6J1NJ59_BICAN</name>
<organism evidence="2 3">
    <name type="scientific">Bicyclus anynana</name>
    <name type="common">Squinting bush brown butterfly</name>
    <dbReference type="NCBI Taxonomy" id="110368"/>
    <lineage>
        <taxon>Eukaryota</taxon>
        <taxon>Metazoa</taxon>
        <taxon>Ecdysozoa</taxon>
        <taxon>Arthropoda</taxon>
        <taxon>Hexapoda</taxon>
        <taxon>Insecta</taxon>
        <taxon>Pterygota</taxon>
        <taxon>Neoptera</taxon>
        <taxon>Endopterygota</taxon>
        <taxon>Lepidoptera</taxon>
        <taxon>Glossata</taxon>
        <taxon>Ditrysia</taxon>
        <taxon>Papilionoidea</taxon>
        <taxon>Nymphalidae</taxon>
        <taxon>Satyrinae</taxon>
        <taxon>Satyrini</taxon>
        <taxon>Mycalesina</taxon>
        <taxon>Bicyclus</taxon>
    </lineage>
</organism>
<sequence>MLSRREKLLIQPWEDRRFKDHRSKVKSALPCIDDRAPAARPHVALKLKKCQKELDRKNKIQSDNFSLLQRLGAIMKVNRLDNHWRKPLPTFHKKVGQFFDCDSVQRLPPPCSPLSPPETLGSVRCYACEYRKMKSKQAFELAFENDDGAIDLPPINMY</sequence>
<comment type="similarity">
    <text evidence="1">Belongs to the CFAP97 family.</text>
</comment>
<dbReference type="PANTHER" id="PTHR33768:SF3">
    <property type="entry name" value="MIP11318P"/>
    <property type="match status" value="1"/>
</dbReference>
<dbReference type="AlphaFoldDB" id="A0A6J1NJ59"/>